<gene>
    <name evidence="1" type="ORF">M9H77_27129</name>
</gene>
<organism evidence="1 2">
    <name type="scientific">Catharanthus roseus</name>
    <name type="common">Madagascar periwinkle</name>
    <name type="synonym">Vinca rosea</name>
    <dbReference type="NCBI Taxonomy" id="4058"/>
    <lineage>
        <taxon>Eukaryota</taxon>
        <taxon>Viridiplantae</taxon>
        <taxon>Streptophyta</taxon>
        <taxon>Embryophyta</taxon>
        <taxon>Tracheophyta</taxon>
        <taxon>Spermatophyta</taxon>
        <taxon>Magnoliopsida</taxon>
        <taxon>eudicotyledons</taxon>
        <taxon>Gunneridae</taxon>
        <taxon>Pentapetalae</taxon>
        <taxon>asterids</taxon>
        <taxon>lamiids</taxon>
        <taxon>Gentianales</taxon>
        <taxon>Apocynaceae</taxon>
        <taxon>Rauvolfioideae</taxon>
        <taxon>Vinceae</taxon>
        <taxon>Catharanthinae</taxon>
        <taxon>Catharanthus</taxon>
    </lineage>
</organism>
<name>A0ACC0AFS0_CATRO</name>
<dbReference type="EMBL" id="CM044706">
    <property type="protein sequence ID" value="KAI5658336.1"/>
    <property type="molecule type" value="Genomic_DNA"/>
</dbReference>
<evidence type="ECO:0000313" key="1">
    <source>
        <dbReference type="EMBL" id="KAI5658336.1"/>
    </source>
</evidence>
<proteinExistence type="predicted"/>
<dbReference type="Proteomes" id="UP001060085">
    <property type="component" value="Linkage Group LG06"/>
</dbReference>
<comment type="caution">
    <text evidence="1">The sequence shown here is derived from an EMBL/GenBank/DDBJ whole genome shotgun (WGS) entry which is preliminary data.</text>
</comment>
<protein>
    <submittedName>
        <fullName evidence="1">Uncharacterized protein</fullName>
    </submittedName>
</protein>
<evidence type="ECO:0000313" key="2">
    <source>
        <dbReference type="Proteomes" id="UP001060085"/>
    </source>
</evidence>
<sequence>MRNMPVELDVATWVLSSGQVEFMKMLNWEKKDGKMIFTLKPWNPGMYVLLSSLYASSRRWHEVGEMRLKMRGIGVRKVPRYSWVEVQNKIHTFSVGDTTHPQSHQIYGFLEELRFMDEPRGLLPCYKFVLHDVEEEEKAHIIKYHSEKSAAAFAILNVLVGRPIRVIINLHVCEDCPNTFEYISKIFAQGRDTGYHKEKSSNFSSEQSHLLLRLAVKISAIQQVVDFMGCNAMEEYINNVRKTSIGNTISGNKDQGQLQREICRKERKNIVQVIHIENTSFREQTVEFHQCLEKNMVNIQDK</sequence>
<reference evidence="2" key="1">
    <citation type="journal article" date="2023" name="Nat. Plants">
        <title>Single-cell RNA sequencing provides a high-resolution roadmap for understanding the multicellular compartmentation of specialized metabolism.</title>
        <authorList>
            <person name="Sun S."/>
            <person name="Shen X."/>
            <person name="Li Y."/>
            <person name="Li Y."/>
            <person name="Wang S."/>
            <person name="Li R."/>
            <person name="Zhang H."/>
            <person name="Shen G."/>
            <person name="Guo B."/>
            <person name="Wei J."/>
            <person name="Xu J."/>
            <person name="St-Pierre B."/>
            <person name="Chen S."/>
            <person name="Sun C."/>
        </authorList>
    </citation>
    <scope>NUCLEOTIDE SEQUENCE [LARGE SCALE GENOMIC DNA]</scope>
</reference>
<accession>A0ACC0AFS0</accession>
<keyword evidence="2" id="KW-1185">Reference proteome</keyword>